<sequence>MGDYVMNEREAFEAMSKFLWKFANRAGDDLLTLLGDIAIEADGQPTDLAAWSDWMECVSATVEKNPKT</sequence>
<proteinExistence type="predicted"/>
<organism evidence="1 2">
    <name type="scientific">Actinocatenispora sera</name>
    <dbReference type="NCBI Taxonomy" id="390989"/>
    <lineage>
        <taxon>Bacteria</taxon>
        <taxon>Bacillati</taxon>
        <taxon>Actinomycetota</taxon>
        <taxon>Actinomycetes</taxon>
        <taxon>Micromonosporales</taxon>
        <taxon>Micromonosporaceae</taxon>
        <taxon>Actinocatenispora</taxon>
    </lineage>
</organism>
<dbReference type="OrthoDB" id="4350944at2"/>
<name>A0A810L489_9ACTN</name>
<reference evidence="1" key="1">
    <citation type="submission" date="2020-08" db="EMBL/GenBank/DDBJ databases">
        <title>Whole genome shotgun sequence of Actinocatenispora sera NBRC 101916.</title>
        <authorList>
            <person name="Komaki H."/>
            <person name="Tamura T."/>
        </authorList>
    </citation>
    <scope>NUCLEOTIDE SEQUENCE</scope>
    <source>
        <strain evidence="1">NBRC 101916</strain>
    </source>
</reference>
<dbReference type="Proteomes" id="UP000680750">
    <property type="component" value="Chromosome"/>
</dbReference>
<protein>
    <submittedName>
        <fullName evidence="1">Uncharacterized protein</fullName>
    </submittedName>
</protein>
<evidence type="ECO:0000313" key="1">
    <source>
        <dbReference type="EMBL" id="BCJ29452.1"/>
    </source>
</evidence>
<dbReference type="RefSeq" id="WP_157034989.1">
    <property type="nucleotide sequence ID" value="NZ_AP023354.1"/>
</dbReference>
<evidence type="ECO:0000313" key="2">
    <source>
        <dbReference type="Proteomes" id="UP000680750"/>
    </source>
</evidence>
<dbReference type="AlphaFoldDB" id="A0A810L489"/>
<gene>
    <name evidence="1" type="ORF">Asera_35600</name>
</gene>
<dbReference type="EMBL" id="AP023354">
    <property type="protein sequence ID" value="BCJ29452.1"/>
    <property type="molecule type" value="Genomic_DNA"/>
</dbReference>
<keyword evidence="2" id="KW-1185">Reference proteome</keyword>
<dbReference type="KEGG" id="aser:Asera_35600"/>
<accession>A0A810L489</accession>